<dbReference type="PROSITE" id="PS51873">
    <property type="entry name" value="TRIAD"/>
    <property type="match status" value="1"/>
</dbReference>
<evidence type="ECO:0000313" key="9">
    <source>
        <dbReference type="Proteomes" id="UP000694680"/>
    </source>
</evidence>
<evidence type="ECO:0000256" key="1">
    <source>
        <dbReference type="ARBA" id="ARBA00022679"/>
    </source>
</evidence>
<evidence type="ECO:0000256" key="2">
    <source>
        <dbReference type="ARBA" id="ARBA00022723"/>
    </source>
</evidence>
<dbReference type="AlphaFoldDB" id="A0A8C5GAW5"/>
<dbReference type="SUPFAM" id="SSF57850">
    <property type="entry name" value="RING/U-box"/>
    <property type="match status" value="2"/>
</dbReference>
<organism evidence="8 9">
    <name type="scientific">Gouania willdenowi</name>
    <name type="common">Blunt-snouted clingfish</name>
    <name type="synonym">Lepadogaster willdenowi</name>
    <dbReference type="NCBI Taxonomy" id="441366"/>
    <lineage>
        <taxon>Eukaryota</taxon>
        <taxon>Metazoa</taxon>
        <taxon>Chordata</taxon>
        <taxon>Craniata</taxon>
        <taxon>Vertebrata</taxon>
        <taxon>Euteleostomi</taxon>
        <taxon>Actinopterygii</taxon>
        <taxon>Neopterygii</taxon>
        <taxon>Teleostei</taxon>
        <taxon>Neoteleostei</taxon>
        <taxon>Acanthomorphata</taxon>
        <taxon>Ovalentaria</taxon>
        <taxon>Blenniimorphae</taxon>
        <taxon>Blenniiformes</taxon>
        <taxon>Gobiesocoidei</taxon>
        <taxon>Gobiesocidae</taxon>
        <taxon>Gobiesocinae</taxon>
        <taxon>Gouania</taxon>
    </lineage>
</organism>
<keyword evidence="1" id="KW-0808">Transferase</keyword>
<feature type="domain" description="RING-type" evidence="7">
    <location>
        <begin position="13"/>
        <end position="245"/>
    </location>
</feature>
<dbReference type="Pfam" id="PF01485">
    <property type="entry name" value="IBR"/>
    <property type="match status" value="1"/>
</dbReference>
<reference evidence="8" key="2">
    <citation type="submission" date="2025-08" db="UniProtKB">
        <authorList>
            <consortium name="Ensembl"/>
        </authorList>
    </citation>
    <scope>IDENTIFICATION</scope>
</reference>
<keyword evidence="2" id="KW-0479">Metal-binding</keyword>
<dbReference type="CDD" id="cd20336">
    <property type="entry name" value="Rcat_RBR"/>
    <property type="match status" value="1"/>
</dbReference>
<keyword evidence="6" id="KW-0862">Zinc</keyword>
<evidence type="ECO:0000259" key="7">
    <source>
        <dbReference type="PROSITE" id="PS51873"/>
    </source>
</evidence>
<dbReference type="GO" id="GO:0008270">
    <property type="term" value="F:zinc ion binding"/>
    <property type="evidence" value="ECO:0007669"/>
    <property type="project" value="UniProtKB-KW"/>
</dbReference>
<dbReference type="Proteomes" id="UP000694680">
    <property type="component" value="Chromosome 18"/>
</dbReference>
<gene>
    <name evidence="8" type="primary">LOC114480657</name>
</gene>
<evidence type="ECO:0000256" key="6">
    <source>
        <dbReference type="ARBA" id="ARBA00022833"/>
    </source>
</evidence>
<evidence type="ECO:0000256" key="4">
    <source>
        <dbReference type="ARBA" id="ARBA00022771"/>
    </source>
</evidence>
<sequence>MEKVYQPNERRFVVVDGGPDDLDYTYECYSSRRARLSCGHHATPSSLTDWCSRQLKEGKSTFSCGTCGGALPYDEVRIKALLTPEEKEHFEKTLAFNATKSNPDTKICPGCNTSVARRQLSNLSVNCSVCTKRTGRVFEFCWQCLKEWKGSRPRADRCDNAGCCNEALKLLQTCSVVKFENVKDISNCPSIRACPTCGALLEHSGKKCKNITCARCNVEFCFVCLQLTSICLPTSNFHSPCAIPVAPKQTSIPQWNNTDTATLGVVKKTLKYNQSGRNADSCPSKAGRGNWWHGAHTWPSA</sequence>
<keyword evidence="9" id="KW-1185">Reference proteome</keyword>
<accession>A0A8C5GAW5</accession>
<evidence type="ECO:0000256" key="3">
    <source>
        <dbReference type="ARBA" id="ARBA00022737"/>
    </source>
</evidence>
<proteinExistence type="predicted"/>
<dbReference type="Ensembl" id="ENSGWIT00000029421.1">
    <property type="protein sequence ID" value="ENSGWIP00000026936.1"/>
    <property type="gene ID" value="ENSGWIG00000014123.1"/>
</dbReference>
<protein>
    <submittedName>
        <fullName evidence="8">E3 ubiquitin-protein ligase RNF19B-like</fullName>
    </submittedName>
</protein>
<dbReference type="InterPro" id="IPR002867">
    <property type="entry name" value="IBR_dom"/>
</dbReference>
<dbReference type="InterPro" id="IPR044066">
    <property type="entry name" value="TRIAD_supradom"/>
</dbReference>
<keyword evidence="5" id="KW-0833">Ubl conjugation pathway</keyword>
<keyword evidence="4" id="KW-0863">Zinc-finger</keyword>
<keyword evidence="3" id="KW-0677">Repeat</keyword>
<reference evidence="8" key="3">
    <citation type="submission" date="2025-09" db="UniProtKB">
        <authorList>
            <consortium name="Ensembl"/>
        </authorList>
    </citation>
    <scope>IDENTIFICATION</scope>
</reference>
<reference evidence="8" key="1">
    <citation type="submission" date="2020-06" db="EMBL/GenBank/DDBJ databases">
        <authorList>
            <consortium name="Wellcome Sanger Institute Data Sharing"/>
        </authorList>
    </citation>
    <scope>NUCLEOTIDE SEQUENCE [LARGE SCALE GENOMIC DNA]</scope>
</reference>
<name>A0A8C5GAW5_GOUWI</name>
<evidence type="ECO:0000313" key="8">
    <source>
        <dbReference type="Ensembl" id="ENSGWIP00000026936.1"/>
    </source>
</evidence>
<evidence type="ECO:0000256" key="5">
    <source>
        <dbReference type="ARBA" id="ARBA00022786"/>
    </source>
</evidence>
<dbReference type="GO" id="GO:0016740">
    <property type="term" value="F:transferase activity"/>
    <property type="evidence" value="ECO:0007669"/>
    <property type="project" value="UniProtKB-KW"/>
</dbReference>